<dbReference type="Proteomes" id="UP000799755">
    <property type="component" value="Unassembled WGS sequence"/>
</dbReference>
<protein>
    <submittedName>
        <fullName evidence="1">Uncharacterized protein</fullName>
    </submittedName>
</protein>
<name>A0ACB6Q9V6_9PLEO</name>
<accession>A0ACB6Q9V6</accession>
<evidence type="ECO:0000313" key="1">
    <source>
        <dbReference type="EMBL" id="KAF2463665.1"/>
    </source>
</evidence>
<sequence>MSPLQIGSRLLTLYLLASLVVADIIPSVWQPYDVVTYFCQRWYHQSVVKNRTLYIHGGIQTFNTPNHEPDWTNNTLGYNQFLLQVDLKTSWDWQGNLSTIALEEAPNPKTGTSVRHSIRGTMYQGPSNDSMVYTYGGTQFRGNESFPNKDANYYSAKYLDQYSLWSFDNNTQIWDQYDIKQSWTPSYGAAAEAPDQGLAFYLNGRMDNGTSSSTLYDGDVQTTLDGIIVIDMVQHTSRNASTEGIKNYQPRVGGGMQYVPGVGENGVLVAFSGQVFDGKKVTTSQDKGRLLGLDTVDVFDIASYLENPSKNGTWYSQATSGEIPPPRLDFCTIIVSAPDNSSHNIYLYGGQDPTASNGTIYYDDIYVLSLPSFTWILYFSGKTPRWGHTCHHVGQRQMLTVGGHDQNPNSCDWEKKSVAILDLPSIRWGSIYHANDDPYVLSDNIIAKIGGTPKGNATLKTPEKGWASEKLGQIISTNRIYSNDPVNNTVTPDPGSSGFDSKTKVATIVGTSIAGVVLIACICFLTWMYRRHRNISRFSSRGSSPLVEIDDKPRFELSPDGKRLYEAVGTECRYELPNNALLAEADRGNAVTYAVELPTTNFQDEGRWGVPIIRVPTPALLGRSNIRSSSVDSDPETPNKKTTVVKWV</sequence>
<dbReference type="EMBL" id="MU003548">
    <property type="protein sequence ID" value="KAF2463665.1"/>
    <property type="molecule type" value="Genomic_DNA"/>
</dbReference>
<proteinExistence type="predicted"/>
<evidence type="ECO:0000313" key="2">
    <source>
        <dbReference type="Proteomes" id="UP000799755"/>
    </source>
</evidence>
<keyword evidence="2" id="KW-1185">Reference proteome</keyword>
<organism evidence="1 2">
    <name type="scientific">Lindgomyces ingoldianus</name>
    <dbReference type="NCBI Taxonomy" id="673940"/>
    <lineage>
        <taxon>Eukaryota</taxon>
        <taxon>Fungi</taxon>
        <taxon>Dikarya</taxon>
        <taxon>Ascomycota</taxon>
        <taxon>Pezizomycotina</taxon>
        <taxon>Dothideomycetes</taxon>
        <taxon>Pleosporomycetidae</taxon>
        <taxon>Pleosporales</taxon>
        <taxon>Lindgomycetaceae</taxon>
        <taxon>Lindgomyces</taxon>
    </lineage>
</organism>
<gene>
    <name evidence="1" type="ORF">BDR25DRAFT_383545</name>
</gene>
<reference evidence="1" key="1">
    <citation type="journal article" date="2020" name="Stud. Mycol.">
        <title>101 Dothideomycetes genomes: a test case for predicting lifestyles and emergence of pathogens.</title>
        <authorList>
            <person name="Haridas S."/>
            <person name="Albert R."/>
            <person name="Binder M."/>
            <person name="Bloem J."/>
            <person name="Labutti K."/>
            <person name="Salamov A."/>
            <person name="Andreopoulos B."/>
            <person name="Baker S."/>
            <person name="Barry K."/>
            <person name="Bills G."/>
            <person name="Bluhm B."/>
            <person name="Cannon C."/>
            <person name="Castanera R."/>
            <person name="Culley D."/>
            <person name="Daum C."/>
            <person name="Ezra D."/>
            <person name="Gonzalez J."/>
            <person name="Henrissat B."/>
            <person name="Kuo A."/>
            <person name="Liang C."/>
            <person name="Lipzen A."/>
            <person name="Lutzoni F."/>
            <person name="Magnuson J."/>
            <person name="Mondo S."/>
            <person name="Nolan M."/>
            <person name="Ohm R."/>
            <person name="Pangilinan J."/>
            <person name="Park H.-J."/>
            <person name="Ramirez L."/>
            <person name="Alfaro M."/>
            <person name="Sun H."/>
            <person name="Tritt A."/>
            <person name="Yoshinaga Y."/>
            <person name="Zwiers L.-H."/>
            <person name="Turgeon B."/>
            <person name="Goodwin S."/>
            <person name="Spatafora J."/>
            <person name="Crous P."/>
            <person name="Grigoriev I."/>
        </authorList>
    </citation>
    <scope>NUCLEOTIDE SEQUENCE</scope>
    <source>
        <strain evidence="1">ATCC 200398</strain>
    </source>
</reference>
<comment type="caution">
    <text evidence="1">The sequence shown here is derived from an EMBL/GenBank/DDBJ whole genome shotgun (WGS) entry which is preliminary data.</text>
</comment>